<dbReference type="InterPro" id="IPR037185">
    <property type="entry name" value="EmrE-like"/>
</dbReference>
<reference evidence="4 5" key="1">
    <citation type="journal article" date="2018" name="ACS Chem. Biol.">
        <title>Ketoreductase domain dysfunction expands chemodiversity: malyngamide biosynthesis in the cyanobacterium Okeania hirsuta.</title>
        <authorList>
            <person name="Moss N.A."/>
            <person name="Leao T."/>
            <person name="Rankin M."/>
            <person name="McCullough T.M."/>
            <person name="Qu P."/>
            <person name="Korobeynikov A."/>
            <person name="Smith J.L."/>
            <person name="Gerwick L."/>
            <person name="Gerwick W.H."/>
        </authorList>
    </citation>
    <scope>NUCLEOTIDE SEQUENCE [LARGE SCALE GENOMIC DNA]</scope>
    <source>
        <strain evidence="4 5">PAB10Feb10-1</strain>
    </source>
</reference>
<feature type="transmembrane region" description="Helical" evidence="2">
    <location>
        <begin position="194"/>
        <end position="211"/>
    </location>
</feature>
<dbReference type="OrthoDB" id="6235706at2"/>
<comment type="caution">
    <text evidence="4">The sequence shown here is derived from an EMBL/GenBank/DDBJ whole genome shotgun (WGS) entry which is preliminary data.</text>
</comment>
<dbReference type="SUPFAM" id="SSF103481">
    <property type="entry name" value="Multidrug resistance efflux transporter EmrE"/>
    <property type="match status" value="2"/>
</dbReference>
<dbReference type="InterPro" id="IPR000620">
    <property type="entry name" value="EamA_dom"/>
</dbReference>
<evidence type="ECO:0000256" key="2">
    <source>
        <dbReference type="SAM" id="Phobius"/>
    </source>
</evidence>
<dbReference type="AlphaFoldDB" id="A0A3N6PJN5"/>
<feature type="transmembrane region" description="Helical" evidence="2">
    <location>
        <begin position="42"/>
        <end position="59"/>
    </location>
</feature>
<feature type="transmembrane region" description="Helical" evidence="2">
    <location>
        <begin position="126"/>
        <end position="144"/>
    </location>
</feature>
<keyword evidence="2" id="KW-0472">Membrane</keyword>
<keyword evidence="2" id="KW-0812">Transmembrane</keyword>
<evidence type="ECO:0000313" key="5">
    <source>
        <dbReference type="Proteomes" id="UP000269154"/>
    </source>
</evidence>
<evidence type="ECO:0000256" key="1">
    <source>
        <dbReference type="ARBA" id="ARBA00007362"/>
    </source>
</evidence>
<feature type="transmembrane region" description="Helical" evidence="2">
    <location>
        <begin position="280"/>
        <end position="301"/>
    </location>
</feature>
<dbReference type="RefSeq" id="WP_124154236.1">
    <property type="nucleotide sequence ID" value="NZ_CAWOLW010000013.1"/>
</dbReference>
<dbReference type="PANTHER" id="PTHR22911:SF137">
    <property type="entry name" value="SOLUTE CARRIER FAMILY 35 MEMBER G2-RELATED"/>
    <property type="match status" value="1"/>
</dbReference>
<accession>A0A3N6PJN5</accession>
<dbReference type="Proteomes" id="UP000269154">
    <property type="component" value="Unassembled WGS sequence"/>
</dbReference>
<dbReference type="PANTHER" id="PTHR22911">
    <property type="entry name" value="ACYL-MALONYL CONDENSING ENZYME-RELATED"/>
    <property type="match status" value="1"/>
</dbReference>
<feature type="transmembrane region" description="Helical" evidence="2">
    <location>
        <begin position="160"/>
        <end position="182"/>
    </location>
</feature>
<feature type="transmembrane region" description="Helical" evidence="2">
    <location>
        <begin position="71"/>
        <end position="90"/>
    </location>
</feature>
<proteinExistence type="inferred from homology"/>
<comment type="similarity">
    <text evidence="1">Belongs to the EamA transporter family.</text>
</comment>
<dbReference type="GO" id="GO:0016020">
    <property type="term" value="C:membrane"/>
    <property type="evidence" value="ECO:0007669"/>
    <property type="project" value="InterPro"/>
</dbReference>
<feature type="transmembrane region" description="Helical" evidence="2">
    <location>
        <begin position="223"/>
        <end position="243"/>
    </location>
</feature>
<gene>
    <name evidence="4" type="ORF">D5R40_03610</name>
</gene>
<keyword evidence="2" id="KW-1133">Transmembrane helix</keyword>
<protein>
    <submittedName>
        <fullName evidence="4">DMT family transporter</fullName>
    </submittedName>
</protein>
<dbReference type="Pfam" id="PF00892">
    <property type="entry name" value="EamA"/>
    <property type="match status" value="2"/>
</dbReference>
<feature type="domain" description="EamA" evidence="3">
    <location>
        <begin position="10"/>
        <end position="143"/>
    </location>
</feature>
<evidence type="ECO:0000313" key="4">
    <source>
        <dbReference type="EMBL" id="RQH53577.1"/>
    </source>
</evidence>
<feature type="transmembrane region" description="Helical" evidence="2">
    <location>
        <begin position="12"/>
        <end position="30"/>
    </location>
</feature>
<evidence type="ECO:0000259" key="3">
    <source>
        <dbReference type="Pfam" id="PF00892"/>
    </source>
</evidence>
<feature type="transmembrane region" description="Helical" evidence="2">
    <location>
        <begin position="255"/>
        <end position="273"/>
    </location>
</feature>
<sequence>MELWITNFQGELAALTGAFLWAASSAAYSLLGQKISPLKLNLFKGLIAIALIFLTLIISDKLQTEINSTTINLFLISGILGIGLGDTAFFSALKNMGARRTLLMETLSPPMTALLALIFLGEQLTFGAWCGILITVGGVAWVISERTPGAAISNVNIKQGILWAILAAIANSSGAVISRFALLSSDINPLLSTLFRLIGGTTIVVLLLFFQKIKQDKSEKFNWSMKLVGAIFITAFSSTYLGIWLQQTSLKFSPAGIAQTLLATSPIFIIPIAAQMGEKISIRSILGVLVAVVGISLLFTFQ</sequence>
<organism evidence="4 5">
    <name type="scientific">Okeania hirsuta</name>
    <dbReference type="NCBI Taxonomy" id="1458930"/>
    <lineage>
        <taxon>Bacteria</taxon>
        <taxon>Bacillati</taxon>
        <taxon>Cyanobacteriota</taxon>
        <taxon>Cyanophyceae</taxon>
        <taxon>Oscillatoriophycideae</taxon>
        <taxon>Oscillatoriales</taxon>
        <taxon>Microcoleaceae</taxon>
        <taxon>Okeania</taxon>
    </lineage>
</organism>
<name>A0A3N6PJN5_9CYAN</name>
<keyword evidence="5" id="KW-1185">Reference proteome</keyword>
<dbReference type="EMBL" id="RCBY01000011">
    <property type="protein sequence ID" value="RQH53577.1"/>
    <property type="molecule type" value="Genomic_DNA"/>
</dbReference>
<feature type="domain" description="EamA" evidence="3">
    <location>
        <begin position="160"/>
        <end position="299"/>
    </location>
</feature>